<evidence type="ECO:0000256" key="1">
    <source>
        <dbReference type="SAM" id="MobiDB-lite"/>
    </source>
</evidence>
<protein>
    <submittedName>
        <fullName evidence="2">Uncharacterized protein</fullName>
    </submittedName>
</protein>
<reference evidence="2" key="1">
    <citation type="submission" date="2023-10" db="EMBL/GenBank/DDBJ databases">
        <title>Genome assembly of Pristionchus species.</title>
        <authorList>
            <person name="Yoshida K."/>
            <person name="Sommer R.J."/>
        </authorList>
    </citation>
    <scope>NUCLEOTIDE SEQUENCE</scope>
    <source>
        <strain evidence="2">RS0144</strain>
    </source>
</reference>
<organism evidence="2 3">
    <name type="scientific">Pristionchus entomophagus</name>
    <dbReference type="NCBI Taxonomy" id="358040"/>
    <lineage>
        <taxon>Eukaryota</taxon>
        <taxon>Metazoa</taxon>
        <taxon>Ecdysozoa</taxon>
        <taxon>Nematoda</taxon>
        <taxon>Chromadorea</taxon>
        <taxon>Rhabditida</taxon>
        <taxon>Rhabditina</taxon>
        <taxon>Diplogasteromorpha</taxon>
        <taxon>Diplogasteroidea</taxon>
        <taxon>Neodiplogasteridae</taxon>
        <taxon>Pristionchus</taxon>
    </lineage>
</organism>
<keyword evidence="3" id="KW-1185">Reference proteome</keyword>
<name>A0AAV5UKA6_9BILA</name>
<dbReference type="AlphaFoldDB" id="A0AAV5UKA6"/>
<feature type="region of interest" description="Disordered" evidence="1">
    <location>
        <begin position="65"/>
        <end position="88"/>
    </location>
</feature>
<comment type="caution">
    <text evidence="2">The sequence shown here is derived from an EMBL/GenBank/DDBJ whole genome shotgun (WGS) entry which is preliminary data.</text>
</comment>
<dbReference type="Proteomes" id="UP001432027">
    <property type="component" value="Unassembled WGS sequence"/>
</dbReference>
<evidence type="ECO:0000313" key="2">
    <source>
        <dbReference type="EMBL" id="GMT06360.1"/>
    </source>
</evidence>
<gene>
    <name evidence="2" type="ORF">PENTCL1PPCAC_28534</name>
</gene>
<accession>A0AAV5UKA6</accession>
<sequence>MSRPLSDVYEIIERLAQMMIVAKCRCSMRRSKSESHLNCFQMDSWIQEEFRNCVEIAKEIEAYADSRGDNSSPDFPMYAESLDSLQAH</sequence>
<evidence type="ECO:0000313" key="3">
    <source>
        <dbReference type="Proteomes" id="UP001432027"/>
    </source>
</evidence>
<dbReference type="EMBL" id="BTSX01000006">
    <property type="protein sequence ID" value="GMT06360.1"/>
    <property type="molecule type" value="Genomic_DNA"/>
</dbReference>
<proteinExistence type="predicted"/>